<feature type="region of interest" description="Disordered" evidence="1">
    <location>
        <begin position="219"/>
        <end position="243"/>
    </location>
</feature>
<dbReference type="EMBL" id="AWWV01006211">
    <property type="protein sequence ID" value="OMP02513.1"/>
    <property type="molecule type" value="Genomic_DNA"/>
</dbReference>
<feature type="compositionally biased region" description="Polar residues" evidence="1">
    <location>
        <begin position="266"/>
        <end position="277"/>
    </location>
</feature>
<name>A0A1R3K5Y5_COCAP</name>
<proteinExistence type="predicted"/>
<feature type="compositionally biased region" description="Polar residues" evidence="1">
    <location>
        <begin position="227"/>
        <end position="239"/>
    </location>
</feature>
<keyword evidence="3" id="KW-1185">Reference proteome</keyword>
<dbReference type="AlphaFoldDB" id="A0A1R3K5Y5"/>
<feature type="region of interest" description="Disordered" evidence="1">
    <location>
        <begin position="257"/>
        <end position="277"/>
    </location>
</feature>
<evidence type="ECO:0000256" key="1">
    <source>
        <dbReference type="SAM" id="MobiDB-lite"/>
    </source>
</evidence>
<gene>
    <name evidence="2" type="ORF">CCACVL1_02776</name>
</gene>
<evidence type="ECO:0000313" key="2">
    <source>
        <dbReference type="EMBL" id="OMP02513.1"/>
    </source>
</evidence>
<sequence>MDKFKTVRSEILSMDPLLAINRAYAMLITEEKQLSIGSSRVPIEAAAFAVKPGQKPSPKVNQSSQQTRVINEEESDKPICGHCVSPHGYHNAVDPHVRSKRKLNSKLDIAWNCKGTTSKLQRIMPSSYRMLTVAVCTEIIENNSGENNNNSRHEAKSIATSFQASDLAHDMSGSHLPTISETSEMFEVENLVKNQVEGMKTAIMDDIKDIFDQLMVRREKAREKNSSEVPSSPLKQNQTPLPPLHPYYSFIPPPYQARSEPPPWPSNSGQASDTSQQIQWSNPYYQPSYRMDLPRFNGEDFKSWFSKFEQYLEMENVPDEYKPKVAMFPFEGPALHWHQFYAGTVGGMGNVRW</sequence>
<organism evidence="2 3">
    <name type="scientific">Corchorus capsularis</name>
    <name type="common">Jute</name>
    <dbReference type="NCBI Taxonomy" id="210143"/>
    <lineage>
        <taxon>Eukaryota</taxon>
        <taxon>Viridiplantae</taxon>
        <taxon>Streptophyta</taxon>
        <taxon>Embryophyta</taxon>
        <taxon>Tracheophyta</taxon>
        <taxon>Spermatophyta</taxon>
        <taxon>Magnoliopsida</taxon>
        <taxon>eudicotyledons</taxon>
        <taxon>Gunneridae</taxon>
        <taxon>Pentapetalae</taxon>
        <taxon>rosids</taxon>
        <taxon>malvids</taxon>
        <taxon>Malvales</taxon>
        <taxon>Malvaceae</taxon>
        <taxon>Grewioideae</taxon>
        <taxon>Apeibeae</taxon>
        <taxon>Corchorus</taxon>
    </lineage>
</organism>
<accession>A0A1R3K5Y5</accession>
<protein>
    <recommendedName>
        <fullName evidence="4">Retrotransposon gag protein</fullName>
    </recommendedName>
</protein>
<dbReference type="OrthoDB" id="1002571at2759"/>
<dbReference type="PANTHER" id="PTHR34222">
    <property type="entry name" value="GAG_PRE-INTEGRS DOMAIN-CONTAINING PROTEIN"/>
    <property type="match status" value="1"/>
</dbReference>
<dbReference type="Gramene" id="OMP02513">
    <property type="protein sequence ID" value="OMP02513"/>
    <property type="gene ID" value="CCACVL1_02776"/>
</dbReference>
<reference evidence="2 3" key="1">
    <citation type="submission" date="2013-09" db="EMBL/GenBank/DDBJ databases">
        <title>Corchorus capsularis genome sequencing.</title>
        <authorList>
            <person name="Alam M."/>
            <person name="Haque M.S."/>
            <person name="Islam M.S."/>
            <person name="Emdad E.M."/>
            <person name="Islam M.M."/>
            <person name="Ahmed B."/>
            <person name="Halim A."/>
            <person name="Hossen Q.M.M."/>
            <person name="Hossain M.Z."/>
            <person name="Ahmed R."/>
            <person name="Khan M.M."/>
            <person name="Islam R."/>
            <person name="Rashid M.M."/>
            <person name="Khan S.A."/>
            <person name="Rahman M.S."/>
            <person name="Alam M."/>
        </authorList>
    </citation>
    <scope>NUCLEOTIDE SEQUENCE [LARGE SCALE GENOMIC DNA]</scope>
    <source>
        <strain evidence="3">cv. CVL-1</strain>
        <tissue evidence="2">Whole seedling</tissue>
    </source>
</reference>
<evidence type="ECO:0000313" key="3">
    <source>
        <dbReference type="Proteomes" id="UP000188268"/>
    </source>
</evidence>
<evidence type="ECO:0008006" key="4">
    <source>
        <dbReference type="Google" id="ProtNLM"/>
    </source>
</evidence>
<dbReference type="PANTHER" id="PTHR34222:SF33">
    <property type="entry name" value="RETROTRANSPOSON GAG DOMAIN-CONTAINING PROTEIN"/>
    <property type="match status" value="1"/>
</dbReference>
<dbReference type="Proteomes" id="UP000188268">
    <property type="component" value="Unassembled WGS sequence"/>
</dbReference>
<comment type="caution">
    <text evidence="2">The sequence shown here is derived from an EMBL/GenBank/DDBJ whole genome shotgun (WGS) entry which is preliminary data.</text>
</comment>